<dbReference type="AlphaFoldDB" id="A0A1T4KQB0"/>
<evidence type="ECO:0000313" key="4">
    <source>
        <dbReference type="Proteomes" id="UP000189857"/>
    </source>
</evidence>
<dbReference type="OrthoDB" id="14196at2"/>
<dbReference type="PANTHER" id="PTHR47245:SF2">
    <property type="entry name" value="PEPTIDYL-PROLYL CIS-TRANS ISOMERASE HP_0175-RELATED"/>
    <property type="match status" value="1"/>
</dbReference>
<dbReference type="InterPro" id="IPR050245">
    <property type="entry name" value="PrsA_foldase"/>
</dbReference>
<protein>
    <recommendedName>
        <fullName evidence="2">PpiC domain-containing protein</fullName>
    </recommendedName>
</protein>
<evidence type="ECO:0000313" key="3">
    <source>
        <dbReference type="EMBL" id="SJZ44592.1"/>
    </source>
</evidence>
<dbReference type="RefSeq" id="WP_078786176.1">
    <property type="nucleotide sequence ID" value="NZ_FMTO01000003.1"/>
</dbReference>
<proteinExistence type="predicted"/>
<dbReference type="EMBL" id="FUXA01000004">
    <property type="protein sequence ID" value="SJZ44592.1"/>
    <property type="molecule type" value="Genomic_DNA"/>
</dbReference>
<dbReference type="Gene3D" id="3.10.50.40">
    <property type="match status" value="1"/>
</dbReference>
<sequence length="353" mass="40726">MIFNRERETNKFLFKRIPLILVMIFTFASLSGCGSKKDEEKKDTVFVFAGNPISKGEVYIYAQTIIEDYEATYGKDVWNMQVTVSDGTEMNMEEATRRDIIDAIVRVKVLSSMAKNKGIELDDNEKAAEINKADIFFNRLTDEQIDRMELTESLVQNVFCENLLANKVYTAIVKEAGIEMSDEDARVTTFYDMFFSYYTENINGEIFEINDEKKSEQLEKADQAYATLTNPSSEDGVDIEGLSTFYKLKNSGYYTLTPKEIKAEYGEKIYDILYELEDGSYSVVVETEYGYHIFYMKYKTDQEATAERKAKLVAEAEERYFASKLPQWIADLDKGYSYTGSVNFDVYKQISFR</sequence>
<accession>A0A1T4KQB0</accession>
<dbReference type="InterPro" id="IPR046357">
    <property type="entry name" value="PPIase_dom_sf"/>
</dbReference>
<dbReference type="Gene3D" id="1.10.4030.10">
    <property type="entry name" value="Porin chaperone SurA, peptide-binding domain"/>
    <property type="match status" value="1"/>
</dbReference>
<name>A0A1T4KQB0_9FIRM</name>
<dbReference type="Pfam" id="PF13624">
    <property type="entry name" value="SurA_N_3"/>
    <property type="match status" value="1"/>
</dbReference>
<dbReference type="InterPro" id="IPR000297">
    <property type="entry name" value="PPIase_PpiC"/>
</dbReference>
<evidence type="ECO:0000256" key="1">
    <source>
        <dbReference type="PROSITE-ProRule" id="PRU00278"/>
    </source>
</evidence>
<dbReference type="PANTHER" id="PTHR47245">
    <property type="entry name" value="PEPTIDYLPROLYL ISOMERASE"/>
    <property type="match status" value="1"/>
</dbReference>
<dbReference type="Proteomes" id="UP000189857">
    <property type="component" value="Unassembled WGS sequence"/>
</dbReference>
<organism evidence="3 4">
    <name type="scientific">Eubacterium ruminantium</name>
    <dbReference type="NCBI Taxonomy" id="42322"/>
    <lineage>
        <taxon>Bacteria</taxon>
        <taxon>Bacillati</taxon>
        <taxon>Bacillota</taxon>
        <taxon>Clostridia</taxon>
        <taxon>Eubacteriales</taxon>
        <taxon>Eubacteriaceae</taxon>
        <taxon>Eubacterium</taxon>
    </lineage>
</organism>
<keyword evidence="1" id="KW-0413">Isomerase</keyword>
<gene>
    <name evidence="3" type="ORF">SAMN02745110_00512</name>
</gene>
<dbReference type="PROSITE" id="PS50198">
    <property type="entry name" value="PPIC_PPIASE_2"/>
    <property type="match status" value="1"/>
</dbReference>
<feature type="domain" description="PpiC" evidence="2">
    <location>
        <begin position="178"/>
        <end position="298"/>
    </location>
</feature>
<keyword evidence="4" id="KW-1185">Reference proteome</keyword>
<evidence type="ECO:0000259" key="2">
    <source>
        <dbReference type="PROSITE" id="PS50198"/>
    </source>
</evidence>
<dbReference type="GO" id="GO:0003755">
    <property type="term" value="F:peptidyl-prolyl cis-trans isomerase activity"/>
    <property type="evidence" value="ECO:0007669"/>
    <property type="project" value="UniProtKB-KW"/>
</dbReference>
<dbReference type="PROSITE" id="PS51257">
    <property type="entry name" value="PROKAR_LIPOPROTEIN"/>
    <property type="match status" value="1"/>
</dbReference>
<reference evidence="3 4" key="1">
    <citation type="submission" date="2017-02" db="EMBL/GenBank/DDBJ databases">
        <authorList>
            <person name="Peterson S.W."/>
        </authorList>
    </citation>
    <scope>NUCLEOTIDE SEQUENCE [LARGE SCALE GENOMIC DNA]</scope>
    <source>
        <strain evidence="3 4">ATCC 17233</strain>
    </source>
</reference>
<keyword evidence="1" id="KW-0697">Rotamase</keyword>